<protein>
    <submittedName>
        <fullName evidence="2">Uncharacterized protein</fullName>
    </submittedName>
</protein>
<accession>A0AAV9Z6M8</accession>
<keyword evidence="1" id="KW-0732">Signal</keyword>
<dbReference type="Proteomes" id="UP001362999">
    <property type="component" value="Unassembled WGS sequence"/>
</dbReference>
<evidence type="ECO:0000313" key="2">
    <source>
        <dbReference type="EMBL" id="KAK6971976.1"/>
    </source>
</evidence>
<evidence type="ECO:0000313" key="3">
    <source>
        <dbReference type="Proteomes" id="UP001362999"/>
    </source>
</evidence>
<gene>
    <name evidence="2" type="ORF">R3P38DRAFT_2813055</name>
</gene>
<reference evidence="2 3" key="1">
    <citation type="journal article" date="2024" name="J Genomics">
        <title>Draft genome sequencing and assembly of Favolaschia claudopus CIRM-BRFM 2984 isolated from oak limbs.</title>
        <authorList>
            <person name="Navarro D."/>
            <person name="Drula E."/>
            <person name="Chaduli D."/>
            <person name="Cazenave R."/>
            <person name="Ahrendt S."/>
            <person name="Wang J."/>
            <person name="Lipzen A."/>
            <person name="Daum C."/>
            <person name="Barry K."/>
            <person name="Grigoriev I.V."/>
            <person name="Favel A."/>
            <person name="Rosso M.N."/>
            <person name="Martin F."/>
        </authorList>
    </citation>
    <scope>NUCLEOTIDE SEQUENCE [LARGE SCALE GENOMIC DNA]</scope>
    <source>
        <strain evidence="2 3">CIRM-BRFM 2984</strain>
    </source>
</reference>
<feature type="signal peptide" evidence="1">
    <location>
        <begin position="1"/>
        <end position="23"/>
    </location>
</feature>
<keyword evidence="3" id="KW-1185">Reference proteome</keyword>
<feature type="chain" id="PRO_5043721008" evidence="1">
    <location>
        <begin position="24"/>
        <end position="276"/>
    </location>
</feature>
<dbReference type="Gene3D" id="1.20.1170.10">
    <property type="match status" value="1"/>
</dbReference>
<proteinExistence type="predicted"/>
<name>A0AAV9Z6M8_9AGAR</name>
<comment type="caution">
    <text evidence="2">The sequence shown here is derived from an EMBL/GenBank/DDBJ whole genome shotgun (WGS) entry which is preliminary data.</text>
</comment>
<evidence type="ECO:0000256" key="1">
    <source>
        <dbReference type="SAM" id="SignalP"/>
    </source>
</evidence>
<organism evidence="2 3">
    <name type="scientific">Favolaschia claudopus</name>
    <dbReference type="NCBI Taxonomy" id="2862362"/>
    <lineage>
        <taxon>Eukaryota</taxon>
        <taxon>Fungi</taxon>
        <taxon>Dikarya</taxon>
        <taxon>Basidiomycota</taxon>
        <taxon>Agaricomycotina</taxon>
        <taxon>Agaricomycetes</taxon>
        <taxon>Agaricomycetidae</taxon>
        <taxon>Agaricales</taxon>
        <taxon>Marasmiineae</taxon>
        <taxon>Mycenaceae</taxon>
        <taxon>Favolaschia</taxon>
    </lineage>
</organism>
<sequence>MVLFALLAAAVGFCGILAQHAHAQSIPIPSLTPQQAVAMQAAMVTQADTSDTQDKITTDVANAAAVAVGISQNFTNIGASLQAIDNENLQSLKFFPTWQGFSNTYNELLQQSKNLAAVIAGYADQYDEAILLLVSDDTISVEDRITIVNGFIAQTSAFNTTANALALQFQDLVTDIGEFKGNFNDFAATRSASDTMQIESLITQIGQLKEEVAAIQASTIGLAIGAGAGVIGTVAALAFFPEAAPFIVIGAAIAEGLIAATEIGLAVTKAGNSRLQ</sequence>
<dbReference type="EMBL" id="JAWWNJ010000198">
    <property type="protein sequence ID" value="KAK6971976.1"/>
    <property type="molecule type" value="Genomic_DNA"/>
</dbReference>
<dbReference type="AlphaFoldDB" id="A0AAV9Z6M8"/>